<reference evidence="3" key="1">
    <citation type="submission" date="2020-02" db="EMBL/GenBank/DDBJ databases">
        <authorList>
            <person name="Meier V. D."/>
        </authorList>
    </citation>
    <scope>NUCLEOTIDE SEQUENCE</scope>
    <source>
        <strain evidence="3">AVDCRST_MAG58</strain>
    </source>
</reference>
<dbReference type="GO" id="GO:0005829">
    <property type="term" value="C:cytosol"/>
    <property type="evidence" value="ECO:0007669"/>
    <property type="project" value="TreeGrafter"/>
</dbReference>
<dbReference type="EMBL" id="CADCVF010000069">
    <property type="protein sequence ID" value="CAA9464985.1"/>
    <property type="molecule type" value="Genomic_DNA"/>
</dbReference>
<organism evidence="3">
    <name type="scientific">uncultured Rubrobacteraceae bacterium</name>
    <dbReference type="NCBI Taxonomy" id="349277"/>
    <lineage>
        <taxon>Bacteria</taxon>
        <taxon>Bacillati</taxon>
        <taxon>Actinomycetota</taxon>
        <taxon>Rubrobacteria</taxon>
        <taxon>Rubrobacterales</taxon>
        <taxon>Rubrobacteraceae</taxon>
        <taxon>environmental samples</taxon>
    </lineage>
</organism>
<dbReference type="InterPro" id="IPR011576">
    <property type="entry name" value="Pyridox_Oxase_N"/>
</dbReference>
<dbReference type="InterPro" id="IPR012349">
    <property type="entry name" value="Split_barrel_FMN-bd"/>
</dbReference>
<evidence type="ECO:0000259" key="2">
    <source>
        <dbReference type="Pfam" id="PF01243"/>
    </source>
</evidence>
<dbReference type="InterPro" id="IPR052019">
    <property type="entry name" value="F420H2_bilvrd_red/Heme_oxyg"/>
</dbReference>
<evidence type="ECO:0000256" key="1">
    <source>
        <dbReference type="ARBA" id="ARBA00023002"/>
    </source>
</evidence>
<sequence length="134" mass="14986">MPDTISPGFEKLLSEPAYCQISTLMPDGSPQITQVWVDTDGEHILINTAEGRQKERNVRRDPRVAVNVVDTADAWRIAMVRGRVVDITTEGADDLIDQLAKKYLDVDSYPNRQPDEVRVTLKIAPERVNAIGLD</sequence>
<dbReference type="AlphaFoldDB" id="A0A6J4RC62"/>
<dbReference type="GO" id="GO:0070967">
    <property type="term" value="F:coenzyme F420 binding"/>
    <property type="evidence" value="ECO:0007669"/>
    <property type="project" value="TreeGrafter"/>
</dbReference>
<name>A0A6J4RC62_9ACTN</name>
<dbReference type="GO" id="GO:0016627">
    <property type="term" value="F:oxidoreductase activity, acting on the CH-CH group of donors"/>
    <property type="evidence" value="ECO:0007669"/>
    <property type="project" value="TreeGrafter"/>
</dbReference>
<dbReference type="InterPro" id="IPR019920">
    <property type="entry name" value="F420-binding_dom_put"/>
</dbReference>
<dbReference type="PANTHER" id="PTHR35176">
    <property type="entry name" value="HEME OXYGENASE HI_0854-RELATED"/>
    <property type="match status" value="1"/>
</dbReference>
<gene>
    <name evidence="3" type="ORF">AVDCRST_MAG58-3339</name>
</gene>
<protein>
    <submittedName>
        <fullName evidence="3">Oxidoreductase</fullName>
    </submittedName>
</protein>
<feature type="domain" description="Pyridoxamine 5'-phosphate oxidase N-terminal" evidence="2">
    <location>
        <begin position="9"/>
        <end position="130"/>
    </location>
</feature>
<accession>A0A6J4RC62</accession>
<dbReference type="NCBIfam" id="TIGR03618">
    <property type="entry name" value="Rv1155_F420"/>
    <property type="match status" value="1"/>
</dbReference>
<keyword evidence="1" id="KW-0560">Oxidoreductase</keyword>
<dbReference type="Pfam" id="PF01243">
    <property type="entry name" value="PNPOx_N"/>
    <property type="match status" value="1"/>
</dbReference>
<proteinExistence type="predicted"/>
<dbReference type="PANTHER" id="PTHR35176:SF6">
    <property type="entry name" value="HEME OXYGENASE HI_0854-RELATED"/>
    <property type="match status" value="1"/>
</dbReference>
<dbReference type="Gene3D" id="2.30.110.10">
    <property type="entry name" value="Electron Transport, Fmn-binding Protein, Chain A"/>
    <property type="match status" value="1"/>
</dbReference>
<evidence type="ECO:0000313" key="3">
    <source>
        <dbReference type="EMBL" id="CAA9464985.1"/>
    </source>
</evidence>
<dbReference type="SUPFAM" id="SSF50475">
    <property type="entry name" value="FMN-binding split barrel"/>
    <property type="match status" value="1"/>
</dbReference>